<sequence length="148" mass="16544">MNKIYAFLIIIPLIAVLFFKTLTFYEYDTKQRYVKNTVDSVAHKVMITGVMTVSDQEELLEKLGELGTFLAGNISIKCANVQPDGTVGGLGDYVLGSVLDREEIFSIYVESENESIFSETEVISDNESNKLHYRAKATCRVEKNSGVD</sequence>
<evidence type="ECO:0000256" key="1">
    <source>
        <dbReference type="SAM" id="Phobius"/>
    </source>
</evidence>
<organism evidence="2 3">
    <name type="scientific">Ruminiclostridium papyrosolvens C7</name>
    <dbReference type="NCBI Taxonomy" id="1330534"/>
    <lineage>
        <taxon>Bacteria</taxon>
        <taxon>Bacillati</taxon>
        <taxon>Bacillota</taxon>
        <taxon>Clostridia</taxon>
        <taxon>Eubacteriales</taxon>
        <taxon>Oscillospiraceae</taxon>
        <taxon>Ruminiclostridium</taxon>
    </lineage>
</organism>
<dbReference type="Proteomes" id="UP000016860">
    <property type="component" value="Unassembled WGS sequence"/>
</dbReference>
<keyword evidence="1" id="KW-1133">Transmembrane helix</keyword>
<dbReference type="RefSeq" id="WP_020813795.1">
    <property type="nucleotide sequence ID" value="NZ_ATAY01000006.1"/>
</dbReference>
<dbReference type="PATRIC" id="fig|1330534.3.peg.131"/>
<keyword evidence="1" id="KW-0812">Transmembrane</keyword>
<dbReference type="OrthoDB" id="1739395at2"/>
<dbReference type="AlphaFoldDB" id="U4R6Q7"/>
<dbReference type="STRING" id="1330534.L323_00635"/>
<evidence type="ECO:0000313" key="2">
    <source>
        <dbReference type="EMBL" id="EPR14341.1"/>
    </source>
</evidence>
<comment type="caution">
    <text evidence="2">The sequence shown here is derived from an EMBL/GenBank/DDBJ whole genome shotgun (WGS) entry which is preliminary data.</text>
</comment>
<gene>
    <name evidence="2" type="ORF">L323_00635</name>
</gene>
<reference evidence="2 3" key="1">
    <citation type="journal article" date="2013" name="Genome Announc.">
        <title>Draft Genome Sequence of the Cellulolytic Bacterium Clostridium papyrosolvens C7 (ATCC 700395).</title>
        <authorList>
            <person name="Zepeda V."/>
            <person name="Dassa B."/>
            <person name="Borovok I."/>
            <person name="Lamed R."/>
            <person name="Bayer E.A."/>
            <person name="Cate J.H."/>
        </authorList>
    </citation>
    <scope>NUCLEOTIDE SEQUENCE [LARGE SCALE GENOMIC DNA]</scope>
    <source>
        <strain evidence="2 3">C7</strain>
    </source>
</reference>
<evidence type="ECO:0000313" key="3">
    <source>
        <dbReference type="Proteomes" id="UP000016860"/>
    </source>
</evidence>
<proteinExistence type="predicted"/>
<protein>
    <submittedName>
        <fullName evidence="2">Uncharacterized protein</fullName>
    </submittedName>
</protein>
<name>U4R6Q7_9FIRM</name>
<accession>U4R6Q7</accession>
<dbReference type="EMBL" id="ATAY01000006">
    <property type="protein sequence ID" value="EPR14341.1"/>
    <property type="molecule type" value="Genomic_DNA"/>
</dbReference>
<keyword evidence="1" id="KW-0472">Membrane</keyword>
<feature type="transmembrane region" description="Helical" evidence="1">
    <location>
        <begin position="6"/>
        <end position="25"/>
    </location>
</feature>